<reference evidence="2" key="1">
    <citation type="submission" date="2018-01" db="EMBL/GenBank/DDBJ databases">
        <title>An insight into the sialome of Amazonian anophelines.</title>
        <authorList>
            <person name="Ribeiro J.M."/>
            <person name="Scarpassa V."/>
            <person name="Calvo E."/>
        </authorList>
    </citation>
    <scope>NUCLEOTIDE SEQUENCE</scope>
</reference>
<dbReference type="EMBL" id="GGFL01009922">
    <property type="protein sequence ID" value="MBW74100.1"/>
    <property type="molecule type" value="Transcribed_RNA"/>
</dbReference>
<sequence length="66" mass="7489">MSCPSLLLPVLPPSFLFSLSSLSFWHTHTRIVANFYAYDAVGQDILPFLSLSLSLSLFPMLFWSHQ</sequence>
<protein>
    <submittedName>
        <fullName evidence="2">Uncharacterized protein</fullName>
    </submittedName>
</protein>
<dbReference type="AlphaFoldDB" id="A0A2M4D952"/>
<keyword evidence="1" id="KW-0812">Transmembrane</keyword>
<accession>A0A2M4D952</accession>
<organism evidence="2">
    <name type="scientific">Anopheles darlingi</name>
    <name type="common">Mosquito</name>
    <dbReference type="NCBI Taxonomy" id="43151"/>
    <lineage>
        <taxon>Eukaryota</taxon>
        <taxon>Metazoa</taxon>
        <taxon>Ecdysozoa</taxon>
        <taxon>Arthropoda</taxon>
        <taxon>Hexapoda</taxon>
        <taxon>Insecta</taxon>
        <taxon>Pterygota</taxon>
        <taxon>Neoptera</taxon>
        <taxon>Endopterygota</taxon>
        <taxon>Diptera</taxon>
        <taxon>Nematocera</taxon>
        <taxon>Culicoidea</taxon>
        <taxon>Culicidae</taxon>
        <taxon>Anophelinae</taxon>
        <taxon>Anopheles</taxon>
    </lineage>
</organism>
<evidence type="ECO:0000256" key="1">
    <source>
        <dbReference type="SAM" id="Phobius"/>
    </source>
</evidence>
<feature type="transmembrane region" description="Helical" evidence="1">
    <location>
        <begin position="45"/>
        <end position="63"/>
    </location>
</feature>
<name>A0A2M4D952_ANODA</name>
<proteinExistence type="predicted"/>
<keyword evidence="1" id="KW-0472">Membrane</keyword>
<evidence type="ECO:0000313" key="2">
    <source>
        <dbReference type="EMBL" id="MBW74100.1"/>
    </source>
</evidence>
<keyword evidence="1" id="KW-1133">Transmembrane helix</keyword>